<evidence type="ECO:0000256" key="18">
    <source>
        <dbReference type="ARBA" id="ARBA00077841"/>
    </source>
</evidence>
<comment type="pathway">
    <text evidence="16">Steroid biosynthesis; zymosterol biosynthesis; zymosterol from lanosterol: step 2/6.</text>
</comment>
<comment type="similarity">
    <text evidence="2">Belongs to the ERG4/ERG24 family.</text>
</comment>
<keyword evidence="4" id="KW-0444">Lipid biosynthesis</keyword>
<evidence type="ECO:0000256" key="9">
    <source>
        <dbReference type="ARBA" id="ARBA00023002"/>
    </source>
</evidence>
<evidence type="ECO:0000256" key="4">
    <source>
        <dbReference type="ARBA" id="ARBA00022516"/>
    </source>
</evidence>
<evidence type="ECO:0000256" key="21">
    <source>
        <dbReference type="SAM" id="Phobius"/>
    </source>
</evidence>
<evidence type="ECO:0000256" key="3">
    <source>
        <dbReference type="ARBA" id="ARBA00012413"/>
    </source>
</evidence>
<evidence type="ECO:0000256" key="8">
    <source>
        <dbReference type="ARBA" id="ARBA00022989"/>
    </source>
</evidence>
<keyword evidence="9" id="KW-0560">Oxidoreductase</keyword>
<keyword evidence="5 21" id="KW-0812">Transmembrane</keyword>
<evidence type="ECO:0000256" key="12">
    <source>
        <dbReference type="ARBA" id="ARBA00023136"/>
    </source>
</evidence>
<dbReference type="STRING" id="286115.A0A507CPZ4"/>
<name>A0A507CPZ4_9FUNG</name>
<dbReference type="PROSITE" id="PS01018">
    <property type="entry name" value="STEROL_REDUCT_2"/>
    <property type="match status" value="1"/>
</dbReference>
<keyword evidence="14" id="KW-0753">Steroid metabolism</keyword>
<keyword evidence="23" id="KW-1185">Reference proteome</keyword>
<keyword evidence="12 21" id="KW-0472">Membrane</keyword>
<dbReference type="Proteomes" id="UP000317494">
    <property type="component" value="Unassembled WGS sequence"/>
</dbReference>
<protein>
    <recommendedName>
        <fullName evidence="17">Delta(14)-sterol reductase ERG24</fullName>
        <ecNumber evidence="3">1.3.1.70</ecNumber>
    </recommendedName>
    <alternativeName>
        <fullName evidence="19">C-14 sterol reductase ERG24</fullName>
    </alternativeName>
    <alternativeName>
        <fullName evidence="18">Sterol C14-reductase ERG24</fullName>
    </alternativeName>
</protein>
<dbReference type="GO" id="GO:0050613">
    <property type="term" value="F:Delta14-sterol reductase activity"/>
    <property type="evidence" value="ECO:0007669"/>
    <property type="project" value="UniProtKB-EC"/>
</dbReference>
<dbReference type="AlphaFoldDB" id="A0A507CPZ4"/>
<evidence type="ECO:0000256" key="2">
    <source>
        <dbReference type="ARBA" id="ARBA00005402"/>
    </source>
</evidence>
<organism evidence="22 23">
    <name type="scientific">Synchytrium endobioticum</name>
    <dbReference type="NCBI Taxonomy" id="286115"/>
    <lineage>
        <taxon>Eukaryota</taxon>
        <taxon>Fungi</taxon>
        <taxon>Fungi incertae sedis</taxon>
        <taxon>Chytridiomycota</taxon>
        <taxon>Chytridiomycota incertae sedis</taxon>
        <taxon>Chytridiomycetes</taxon>
        <taxon>Synchytriales</taxon>
        <taxon>Synchytriaceae</taxon>
        <taxon>Synchytrium</taxon>
    </lineage>
</organism>
<evidence type="ECO:0000256" key="5">
    <source>
        <dbReference type="ARBA" id="ARBA00022692"/>
    </source>
</evidence>
<comment type="subcellular location">
    <subcellularLocation>
        <location evidence="1">Membrane</location>
        <topology evidence="1">Multi-pass membrane protein</topology>
    </subcellularLocation>
</comment>
<feature type="transmembrane region" description="Helical" evidence="21">
    <location>
        <begin position="129"/>
        <end position="149"/>
    </location>
</feature>
<dbReference type="PANTHER" id="PTHR21257:SF52">
    <property type="entry name" value="DELTA(14)-STEROL REDUCTASE TM7SF2"/>
    <property type="match status" value="1"/>
</dbReference>
<reference evidence="22 23" key="1">
    <citation type="journal article" date="2019" name="Sci. Rep.">
        <title>Comparative genomics of chytrid fungi reveal insights into the obligate biotrophic and pathogenic lifestyle of Synchytrium endobioticum.</title>
        <authorList>
            <person name="van de Vossenberg B.T.L.H."/>
            <person name="Warris S."/>
            <person name="Nguyen H.D.T."/>
            <person name="van Gent-Pelzer M.P.E."/>
            <person name="Joly D.L."/>
            <person name="van de Geest H.C."/>
            <person name="Bonants P.J.M."/>
            <person name="Smith D.S."/>
            <person name="Levesque C.A."/>
            <person name="van der Lee T.A.J."/>
        </authorList>
    </citation>
    <scope>NUCLEOTIDE SEQUENCE [LARGE SCALE GENOMIC DNA]</scope>
    <source>
        <strain evidence="22 23">MB42</strain>
    </source>
</reference>
<evidence type="ECO:0000256" key="1">
    <source>
        <dbReference type="ARBA" id="ARBA00004141"/>
    </source>
</evidence>
<feature type="region of interest" description="Disordered" evidence="20">
    <location>
        <begin position="1"/>
        <end position="26"/>
    </location>
</feature>
<dbReference type="InterPro" id="IPR018083">
    <property type="entry name" value="Sterol_reductase_CS"/>
</dbReference>
<gene>
    <name evidence="22" type="ORF">SeMB42_g05672</name>
</gene>
<keyword evidence="8 21" id="KW-1133">Transmembrane helix</keyword>
<keyword evidence="13" id="KW-1207">Sterol metabolism</keyword>
<evidence type="ECO:0000256" key="17">
    <source>
        <dbReference type="ARBA" id="ARBA00074394"/>
    </source>
</evidence>
<evidence type="ECO:0000313" key="23">
    <source>
        <dbReference type="Proteomes" id="UP000317494"/>
    </source>
</evidence>
<dbReference type="PANTHER" id="PTHR21257">
    <property type="entry name" value="DELTA(14)-STEROL REDUCTASE"/>
    <property type="match status" value="1"/>
</dbReference>
<evidence type="ECO:0000256" key="19">
    <source>
        <dbReference type="ARBA" id="ARBA00083315"/>
    </source>
</evidence>
<evidence type="ECO:0000256" key="6">
    <source>
        <dbReference type="ARBA" id="ARBA00022857"/>
    </source>
</evidence>
<dbReference type="Pfam" id="PF01222">
    <property type="entry name" value="ERG4_ERG24"/>
    <property type="match status" value="1"/>
</dbReference>
<dbReference type="InterPro" id="IPR001171">
    <property type="entry name" value="ERG24_DHCR-like"/>
</dbReference>
<dbReference type="FunFam" id="1.20.120.1630:FF:000009">
    <property type="entry name" value="C-14 sterol reductase"/>
    <property type="match status" value="1"/>
</dbReference>
<accession>A0A507CPZ4</accession>
<dbReference type="EC" id="1.3.1.70" evidence="3"/>
<dbReference type="GO" id="GO:0005789">
    <property type="term" value="C:endoplasmic reticulum membrane"/>
    <property type="evidence" value="ECO:0007669"/>
    <property type="project" value="TreeGrafter"/>
</dbReference>
<dbReference type="GO" id="GO:0006696">
    <property type="term" value="P:ergosterol biosynthetic process"/>
    <property type="evidence" value="ECO:0007669"/>
    <property type="project" value="TreeGrafter"/>
</dbReference>
<evidence type="ECO:0000256" key="16">
    <source>
        <dbReference type="ARBA" id="ARBA00060638"/>
    </source>
</evidence>
<dbReference type="VEuPathDB" id="FungiDB:SeMB42_g05672"/>
<proteinExistence type="inferred from homology"/>
<evidence type="ECO:0000313" key="22">
    <source>
        <dbReference type="EMBL" id="TPX41209.1"/>
    </source>
</evidence>
<evidence type="ECO:0000256" key="13">
    <source>
        <dbReference type="ARBA" id="ARBA00023166"/>
    </source>
</evidence>
<feature type="transmembrane region" description="Helical" evidence="21">
    <location>
        <begin position="313"/>
        <end position="332"/>
    </location>
</feature>
<evidence type="ECO:0000256" key="11">
    <source>
        <dbReference type="ARBA" id="ARBA00023098"/>
    </source>
</evidence>
<keyword evidence="6" id="KW-0521">NADP</keyword>
<dbReference type="EMBL" id="QEAN01000280">
    <property type="protein sequence ID" value="TPX41209.1"/>
    <property type="molecule type" value="Genomic_DNA"/>
</dbReference>
<keyword evidence="10" id="KW-0756">Sterol biosynthesis</keyword>
<dbReference type="Gene3D" id="1.20.120.1630">
    <property type="match status" value="1"/>
</dbReference>
<feature type="transmembrane region" description="Helical" evidence="21">
    <location>
        <begin position="36"/>
        <end position="56"/>
    </location>
</feature>
<evidence type="ECO:0000256" key="10">
    <source>
        <dbReference type="ARBA" id="ARBA00023011"/>
    </source>
</evidence>
<feature type="transmembrane region" description="Helical" evidence="21">
    <location>
        <begin position="155"/>
        <end position="175"/>
    </location>
</feature>
<keyword evidence="7" id="KW-0752">Steroid biosynthesis</keyword>
<feature type="compositionally biased region" description="Basic and acidic residues" evidence="20">
    <location>
        <begin position="7"/>
        <end position="16"/>
    </location>
</feature>
<sequence>MTTKRVSKAEAHHEASTKGPPALNPQTKSYEFGGPLGAGILIVSLPATVYALFLAVNKTGAPPSWLLTLSYKGFNSACRTTQFINPKAVFVILGWFGFQVLLERTIPSNDATGTMLRDGKTALKYKINAFKAMLASGVAVGALMSIYGLRPLVWIANNVVPLATASIALSTLVSVHMYHRSFSKGAILALGGNTGNPVYDFWIGRELNPRIASFDWKFFCELRPGLIGWVLLNAAFAAKQYVELGRVTDSMVLVNVFQLYYVIDALWHEAAVLTTMDIVMDGFGYMLAFGDLTWVPFTYSLQARYLADHPTDLGALASSAIVALKILGLLIFRGSNSQKNAFRTNANAPQVRHLKYIETPTGSRLITSGWWGAARHINYTGDWLMAVAWCLPTGFKTPLTYFYPIYFAVLLFHRAMRDDEKCRHKYGKAWDEYCEKVPYLFVPYLI</sequence>
<keyword evidence="11" id="KW-0443">Lipid metabolism</keyword>
<evidence type="ECO:0000256" key="7">
    <source>
        <dbReference type="ARBA" id="ARBA00022955"/>
    </source>
</evidence>
<comment type="caution">
    <text evidence="22">The sequence shown here is derived from an EMBL/GenBank/DDBJ whole genome shotgun (WGS) entry which is preliminary data.</text>
</comment>
<comment type="catalytic activity">
    <reaction evidence="15">
        <text>4,4-dimethyl-5alpha-cholesta-8,24-dien-3beta-ol + NADP(+) = 4,4-dimethyl-5alpha-cholesta-8,14,24-trien-3beta-ol + NADPH + H(+)</text>
        <dbReference type="Rhea" id="RHEA:18561"/>
        <dbReference type="ChEBI" id="CHEBI:15378"/>
        <dbReference type="ChEBI" id="CHEBI:17813"/>
        <dbReference type="ChEBI" id="CHEBI:18364"/>
        <dbReference type="ChEBI" id="CHEBI:57783"/>
        <dbReference type="ChEBI" id="CHEBI:58349"/>
        <dbReference type="EC" id="1.3.1.70"/>
    </reaction>
    <physiologicalReaction direction="right-to-left" evidence="15">
        <dbReference type="Rhea" id="RHEA:18563"/>
    </physiologicalReaction>
</comment>
<dbReference type="PROSITE" id="PS01017">
    <property type="entry name" value="STEROL_REDUCT_1"/>
    <property type="match status" value="1"/>
</dbReference>
<evidence type="ECO:0000256" key="15">
    <source>
        <dbReference type="ARBA" id="ARBA00052254"/>
    </source>
</evidence>
<evidence type="ECO:0000256" key="20">
    <source>
        <dbReference type="SAM" id="MobiDB-lite"/>
    </source>
</evidence>
<evidence type="ECO:0000256" key="14">
    <source>
        <dbReference type="ARBA" id="ARBA00023221"/>
    </source>
</evidence>